<dbReference type="AlphaFoldDB" id="A0A565B996"/>
<dbReference type="Proteomes" id="UP000489600">
    <property type="component" value="Unassembled WGS sequence"/>
</dbReference>
<proteinExistence type="predicted"/>
<sequence length="235" mass="26585">MASLEPLPLGLLVQMDPEQLQIALDDFRSAKELQRKKNLCCLKPANTPPFSKSGFHKRVSDESGEISDGFGARVLLRCAQDYRPAAAVVPSGSGVEPAPPTVEEEIADSLRLYPAVKCTKVWTKERHLQLLAARFSLQPDKRSPKNIHEELMKLSSPPNVSRKQVTDRMRDVKKYEKLARAKEAIVKFVFVVFEEGWRIGDSVSLHRVMFWLDLTCVVVRLWVFRLPLQSIVSFG</sequence>
<evidence type="ECO:0000313" key="1">
    <source>
        <dbReference type="EMBL" id="VVA97911.1"/>
    </source>
</evidence>
<keyword evidence="2" id="KW-1185">Reference proteome</keyword>
<organism evidence="1 2">
    <name type="scientific">Arabis nemorensis</name>
    <dbReference type="NCBI Taxonomy" id="586526"/>
    <lineage>
        <taxon>Eukaryota</taxon>
        <taxon>Viridiplantae</taxon>
        <taxon>Streptophyta</taxon>
        <taxon>Embryophyta</taxon>
        <taxon>Tracheophyta</taxon>
        <taxon>Spermatophyta</taxon>
        <taxon>Magnoliopsida</taxon>
        <taxon>eudicotyledons</taxon>
        <taxon>Gunneridae</taxon>
        <taxon>Pentapetalae</taxon>
        <taxon>rosids</taxon>
        <taxon>malvids</taxon>
        <taxon>Brassicales</taxon>
        <taxon>Brassicaceae</taxon>
        <taxon>Arabideae</taxon>
        <taxon>Arabis</taxon>
    </lineage>
</organism>
<accession>A0A565B996</accession>
<evidence type="ECO:0000313" key="2">
    <source>
        <dbReference type="Proteomes" id="UP000489600"/>
    </source>
</evidence>
<protein>
    <submittedName>
        <fullName evidence="1">Uncharacterized protein</fullName>
    </submittedName>
</protein>
<reference evidence="1" key="1">
    <citation type="submission" date="2019-07" db="EMBL/GenBank/DDBJ databases">
        <authorList>
            <person name="Dittberner H."/>
        </authorList>
    </citation>
    <scope>NUCLEOTIDE SEQUENCE [LARGE SCALE GENOMIC DNA]</scope>
</reference>
<name>A0A565B996_9BRAS</name>
<comment type="caution">
    <text evidence="1">The sequence shown here is derived from an EMBL/GenBank/DDBJ whole genome shotgun (WGS) entry which is preliminary data.</text>
</comment>
<gene>
    <name evidence="1" type="ORF">ANE_LOCUS8356</name>
</gene>
<dbReference type="EMBL" id="CABITT030000003">
    <property type="protein sequence ID" value="VVA97911.1"/>
    <property type="molecule type" value="Genomic_DNA"/>
</dbReference>